<dbReference type="EMBL" id="JH651379">
    <property type="protein sequence ID" value="EIJ38608.1"/>
    <property type="molecule type" value="Genomic_DNA"/>
</dbReference>
<dbReference type="FunFam" id="3.40.50.2300:FF:000018">
    <property type="entry name" value="DNA-binding transcriptional regulator NtrC"/>
    <property type="match status" value="1"/>
</dbReference>
<dbReference type="Pfam" id="PF25601">
    <property type="entry name" value="AAA_lid_14"/>
    <property type="match status" value="1"/>
</dbReference>
<dbReference type="GO" id="GO:0043565">
    <property type="term" value="F:sequence-specific DNA binding"/>
    <property type="evidence" value="ECO:0007669"/>
    <property type="project" value="InterPro"/>
</dbReference>
<evidence type="ECO:0000256" key="1">
    <source>
        <dbReference type="ARBA" id="ARBA00022553"/>
    </source>
</evidence>
<evidence type="ECO:0000313" key="12">
    <source>
        <dbReference type="Proteomes" id="UP000004690"/>
    </source>
</evidence>
<reference evidence="11 12" key="1">
    <citation type="submission" date="2012-02" db="EMBL/GenBank/DDBJ databases">
        <title>Improved High-Quality Draft genome of Joostella marina DSM 19592.</title>
        <authorList>
            <consortium name="US DOE Joint Genome Institute (JGI-PGF)"/>
            <person name="Lucas S."/>
            <person name="Copeland A."/>
            <person name="Lapidus A."/>
            <person name="Bruce D."/>
            <person name="Goodwin L."/>
            <person name="Pitluck S."/>
            <person name="Peters L."/>
            <person name="Chertkov O."/>
            <person name="Ovchinnikova G."/>
            <person name="Kyrpides N."/>
            <person name="Mavromatis K."/>
            <person name="Detter J.C."/>
            <person name="Han C."/>
            <person name="Land M."/>
            <person name="Hauser L."/>
            <person name="Markowitz V."/>
            <person name="Cheng J.-F."/>
            <person name="Hugenholtz P."/>
            <person name="Woyke T."/>
            <person name="Wu D."/>
            <person name="Tindall B."/>
            <person name="Brambilla E."/>
            <person name="Klenk H.-P."/>
            <person name="Eisen J.A."/>
        </authorList>
    </citation>
    <scope>NUCLEOTIDE SEQUENCE [LARGE SCALE GENOMIC DNA]</scope>
    <source>
        <strain evidence="11 12">DSM 19592</strain>
    </source>
</reference>
<evidence type="ECO:0000313" key="11">
    <source>
        <dbReference type="EMBL" id="EIJ38608.1"/>
    </source>
</evidence>
<dbReference type="Gene3D" id="3.40.50.300">
    <property type="entry name" value="P-loop containing nucleotide triphosphate hydrolases"/>
    <property type="match status" value="1"/>
</dbReference>
<dbReference type="SUPFAM" id="SSF52172">
    <property type="entry name" value="CheY-like"/>
    <property type="match status" value="1"/>
</dbReference>
<proteinExistence type="predicted"/>
<dbReference type="InterPro" id="IPR027417">
    <property type="entry name" value="P-loop_NTPase"/>
</dbReference>
<evidence type="ECO:0000256" key="2">
    <source>
        <dbReference type="ARBA" id="ARBA00022741"/>
    </source>
</evidence>
<dbReference type="GO" id="GO:0005524">
    <property type="term" value="F:ATP binding"/>
    <property type="evidence" value="ECO:0007669"/>
    <property type="project" value="UniProtKB-KW"/>
</dbReference>
<dbReference type="InterPro" id="IPR009057">
    <property type="entry name" value="Homeodomain-like_sf"/>
</dbReference>
<keyword evidence="4" id="KW-0902">Two-component regulatory system</keyword>
<evidence type="ECO:0000256" key="7">
    <source>
        <dbReference type="PROSITE-ProRule" id="PRU00169"/>
    </source>
</evidence>
<dbReference type="FunFam" id="3.40.50.300:FF:000006">
    <property type="entry name" value="DNA-binding transcriptional regulator NtrC"/>
    <property type="match status" value="1"/>
</dbReference>
<dbReference type="Gene3D" id="1.10.10.60">
    <property type="entry name" value="Homeodomain-like"/>
    <property type="match status" value="1"/>
</dbReference>
<dbReference type="PRINTS" id="PR01590">
    <property type="entry name" value="HTHFIS"/>
</dbReference>
<dbReference type="SMART" id="SM00448">
    <property type="entry name" value="REC"/>
    <property type="match status" value="1"/>
</dbReference>
<dbReference type="CDD" id="cd00009">
    <property type="entry name" value="AAA"/>
    <property type="match status" value="1"/>
</dbReference>
<dbReference type="GO" id="GO:0000160">
    <property type="term" value="P:phosphorelay signal transduction system"/>
    <property type="evidence" value="ECO:0007669"/>
    <property type="project" value="UniProtKB-KW"/>
</dbReference>
<protein>
    <submittedName>
        <fullName evidence="11">Response regulator with CheY-like receiver, AAA-type ATPase, and DNA-binding domains</fullName>
    </submittedName>
</protein>
<evidence type="ECO:0000259" key="9">
    <source>
        <dbReference type="PROSITE" id="PS50045"/>
    </source>
</evidence>
<dbReference type="Proteomes" id="UP000004690">
    <property type="component" value="Unassembled WGS sequence"/>
</dbReference>
<dbReference type="InterPro" id="IPR002197">
    <property type="entry name" value="HTH_Fis"/>
</dbReference>
<dbReference type="PANTHER" id="PTHR32071">
    <property type="entry name" value="TRANSCRIPTIONAL REGULATORY PROTEIN"/>
    <property type="match status" value="1"/>
</dbReference>
<evidence type="ECO:0000256" key="3">
    <source>
        <dbReference type="ARBA" id="ARBA00022840"/>
    </source>
</evidence>
<sequence length="474" mass="53397">MIFLNCYTYLLPIFVETHLRMPNILLIEDDVTFSAMLERFLKKNGFSVEASYSSEEAQKKLSNTKYDLVFTDLRLPDDDGISILTKVKEKHPETPVILMTGYAEVSTAVKAMKKGAFDYISKPFNQDEVLIVIQNALKGDNQQKQKSTEAGATPQAKAEKKKEAFPKKAVTGISSASTKLNEYIKLVAPTDMSVLIMGDSGTGKEVVAKRIHDNSSRKDFSFIAVDCGAIPKEIAASEFFGHVKGSFTGAVNNKIGHFEAANGGTIFLDEVGNLSYENQIQLLRALQERKIKPIGSNQEIEVDIRLITATNEDLLQAVEKGQFREDLYHRLNEFTIKVPNLYERKEDLLIFADHFLNMANEQLNKNVLGFSDEVITIFQQYKWPGNLREMSNVIKRSALLTQGDLIEKSVLPMELTNPPKENQHIKSFSTKDNERDLIINALNEVGNNKSKAARLLNITRKTLYNKIKEYEIEA</sequence>
<dbReference type="AlphaFoldDB" id="I3C4R5"/>
<gene>
    <name evidence="11" type="ORF">JoomaDRAFT_1596</name>
</gene>
<dbReference type="InterPro" id="IPR058031">
    <property type="entry name" value="AAA_lid_NorR"/>
</dbReference>
<dbReference type="SUPFAM" id="SSF52540">
    <property type="entry name" value="P-loop containing nucleoside triphosphate hydrolases"/>
    <property type="match status" value="1"/>
</dbReference>
<dbReference type="PROSITE" id="PS50110">
    <property type="entry name" value="RESPONSE_REGULATORY"/>
    <property type="match status" value="1"/>
</dbReference>
<feature type="modified residue" description="4-aspartylphosphate" evidence="7">
    <location>
        <position position="72"/>
    </location>
</feature>
<keyword evidence="6" id="KW-0804">Transcription</keyword>
<dbReference type="InterPro" id="IPR025943">
    <property type="entry name" value="Sigma_54_int_dom_ATP-bd_2"/>
</dbReference>
<dbReference type="Pfam" id="PF00158">
    <property type="entry name" value="Sigma54_activat"/>
    <property type="match status" value="1"/>
</dbReference>
<dbReference type="GO" id="GO:0006355">
    <property type="term" value="P:regulation of DNA-templated transcription"/>
    <property type="evidence" value="ECO:0007669"/>
    <property type="project" value="InterPro"/>
</dbReference>
<dbReference type="PROSITE" id="PS50045">
    <property type="entry name" value="SIGMA54_INTERACT_4"/>
    <property type="match status" value="1"/>
</dbReference>
<evidence type="ECO:0000256" key="4">
    <source>
        <dbReference type="ARBA" id="ARBA00023012"/>
    </source>
</evidence>
<dbReference type="eggNOG" id="COG2204">
    <property type="taxonomic scope" value="Bacteria"/>
</dbReference>
<name>I3C4R5_9FLAO</name>
<dbReference type="Gene3D" id="3.40.50.2300">
    <property type="match status" value="1"/>
</dbReference>
<dbReference type="InterPro" id="IPR025662">
    <property type="entry name" value="Sigma_54_int_dom_ATP-bd_1"/>
</dbReference>
<dbReference type="STRING" id="926559.JoomaDRAFT_1596"/>
<dbReference type="InterPro" id="IPR011006">
    <property type="entry name" value="CheY-like_superfamily"/>
</dbReference>
<dbReference type="Pfam" id="PF00072">
    <property type="entry name" value="Response_reg"/>
    <property type="match status" value="1"/>
</dbReference>
<keyword evidence="2" id="KW-0547">Nucleotide-binding</keyword>
<feature type="domain" description="Sigma-54 factor interaction" evidence="9">
    <location>
        <begin position="170"/>
        <end position="399"/>
    </location>
</feature>
<dbReference type="Pfam" id="PF02954">
    <property type="entry name" value="HTH_8"/>
    <property type="match status" value="1"/>
</dbReference>
<evidence type="ECO:0000259" key="10">
    <source>
        <dbReference type="PROSITE" id="PS50110"/>
    </source>
</evidence>
<organism evidence="11 12">
    <name type="scientific">Galbibacter orientalis DSM 19592</name>
    <dbReference type="NCBI Taxonomy" id="926559"/>
    <lineage>
        <taxon>Bacteria</taxon>
        <taxon>Pseudomonadati</taxon>
        <taxon>Bacteroidota</taxon>
        <taxon>Flavobacteriia</taxon>
        <taxon>Flavobacteriales</taxon>
        <taxon>Flavobacteriaceae</taxon>
        <taxon>Galbibacter</taxon>
    </lineage>
</organism>
<dbReference type="HOGENOM" id="CLU_000445_0_6_10"/>
<feature type="region of interest" description="Disordered" evidence="8">
    <location>
        <begin position="142"/>
        <end position="164"/>
    </location>
</feature>
<dbReference type="PANTHER" id="PTHR32071:SF81">
    <property type="entry name" value="PROPIONATE CATABOLISM OPERON REGULATORY PROTEIN"/>
    <property type="match status" value="1"/>
</dbReference>
<dbReference type="PROSITE" id="PS00675">
    <property type="entry name" value="SIGMA54_INTERACT_1"/>
    <property type="match status" value="1"/>
</dbReference>
<evidence type="ECO:0000256" key="5">
    <source>
        <dbReference type="ARBA" id="ARBA00023015"/>
    </source>
</evidence>
<keyword evidence="5" id="KW-0805">Transcription regulation</keyword>
<dbReference type="SMART" id="SM00382">
    <property type="entry name" value="AAA"/>
    <property type="match status" value="1"/>
</dbReference>
<keyword evidence="1 7" id="KW-0597">Phosphoprotein</keyword>
<evidence type="ECO:0000256" key="6">
    <source>
        <dbReference type="ARBA" id="ARBA00023163"/>
    </source>
</evidence>
<dbReference type="SUPFAM" id="SSF46689">
    <property type="entry name" value="Homeodomain-like"/>
    <property type="match status" value="1"/>
</dbReference>
<accession>I3C4R5</accession>
<dbReference type="PROSITE" id="PS00676">
    <property type="entry name" value="SIGMA54_INTERACT_2"/>
    <property type="match status" value="1"/>
</dbReference>
<dbReference type="InterPro" id="IPR003593">
    <property type="entry name" value="AAA+_ATPase"/>
</dbReference>
<dbReference type="InterPro" id="IPR002078">
    <property type="entry name" value="Sigma_54_int"/>
</dbReference>
<keyword evidence="3" id="KW-0067">ATP-binding</keyword>
<keyword evidence="12" id="KW-1185">Reference proteome</keyword>
<evidence type="ECO:0000256" key="8">
    <source>
        <dbReference type="SAM" id="MobiDB-lite"/>
    </source>
</evidence>
<dbReference type="Gene3D" id="1.10.8.60">
    <property type="match status" value="1"/>
</dbReference>
<feature type="domain" description="Response regulatory" evidence="10">
    <location>
        <begin position="23"/>
        <end position="137"/>
    </location>
</feature>
<dbReference type="InterPro" id="IPR001789">
    <property type="entry name" value="Sig_transdc_resp-reg_receiver"/>
</dbReference>
<keyword evidence="11" id="KW-0238">DNA-binding</keyword>